<gene>
    <name evidence="2" type="ORF">DFP72DRAFT_1075791</name>
</gene>
<feature type="compositionally biased region" description="Basic and acidic residues" evidence="1">
    <location>
        <begin position="1"/>
        <end position="22"/>
    </location>
</feature>
<feature type="region of interest" description="Disordered" evidence="1">
    <location>
        <begin position="1"/>
        <end position="56"/>
    </location>
</feature>
<proteinExistence type="predicted"/>
<comment type="caution">
    <text evidence="2">The sequence shown here is derived from an EMBL/GenBank/DDBJ whole genome shotgun (WGS) entry which is preliminary data.</text>
</comment>
<evidence type="ECO:0000313" key="2">
    <source>
        <dbReference type="EMBL" id="KAF6746972.1"/>
    </source>
</evidence>
<dbReference type="AlphaFoldDB" id="A0A8H6M072"/>
<sequence length="80" mass="8853">MAKRKSESLDISTEEKKLKVSHEGNSGSGVVYEQNAHSSLDDAPQPNSEEKSTPTTILDLPREILLEIVYLLSKKVKEGK</sequence>
<reference evidence="2 3" key="1">
    <citation type="submission" date="2020-07" db="EMBL/GenBank/DDBJ databases">
        <title>Comparative genomics of pyrophilous fungi reveals a link between fire events and developmental genes.</title>
        <authorList>
            <consortium name="DOE Joint Genome Institute"/>
            <person name="Steindorff A.S."/>
            <person name="Carver A."/>
            <person name="Calhoun S."/>
            <person name="Stillman K."/>
            <person name="Liu H."/>
            <person name="Lipzen A."/>
            <person name="Pangilinan J."/>
            <person name="Labutti K."/>
            <person name="Bruns T.D."/>
            <person name="Grigoriev I.V."/>
        </authorList>
    </citation>
    <scope>NUCLEOTIDE SEQUENCE [LARGE SCALE GENOMIC DNA]</scope>
    <source>
        <strain evidence="2 3">CBS 144469</strain>
    </source>
</reference>
<dbReference type="EMBL" id="JACGCI010000086">
    <property type="protein sequence ID" value="KAF6746972.1"/>
    <property type="molecule type" value="Genomic_DNA"/>
</dbReference>
<keyword evidence="3" id="KW-1185">Reference proteome</keyword>
<dbReference type="Proteomes" id="UP000521943">
    <property type="component" value="Unassembled WGS sequence"/>
</dbReference>
<evidence type="ECO:0000256" key="1">
    <source>
        <dbReference type="SAM" id="MobiDB-lite"/>
    </source>
</evidence>
<evidence type="ECO:0008006" key="4">
    <source>
        <dbReference type="Google" id="ProtNLM"/>
    </source>
</evidence>
<organism evidence="2 3">
    <name type="scientific">Ephemerocybe angulata</name>
    <dbReference type="NCBI Taxonomy" id="980116"/>
    <lineage>
        <taxon>Eukaryota</taxon>
        <taxon>Fungi</taxon>
        <taxon>Dikarya</taxon>
        <taxon>Basidiomycota</taxon>
        <taxon>Agaricomycotina</taxon>
        <taxon>Agaricomycetes</taxon>
        <taxon>Agaricomycetidae</taxon>
        <taxon>Agaricales</taxon>
        <taxon>Agaricineae</taxon>
        <taxon>Psathyrellaceae</taxon>
        <taxon>Ephemerocybe</taxon>
    </lineage>
</organism>
<protein>
    <recommendedName>
        <fullName evidence="4">F-box domain-containing protein</fullName>
    </recommendedName>
</protein>
<evidence type="ECO:0000313" key="3">
    <source>
        <dbReference type="Proteomes" id="UP000521943"/>
    </source>
</evidence>
<name>A0A8H6M072_9AGAR</name>
<accession>A0A8H6M072</accession>